<dbReference type="InterPro" id="IPR016024">
    <property type="entry name" value="ARM-type_fold"/>
</dbReference>
<dbReference type="InterPro" id="IPR011989">
    <property type="entry name" value="ARM-like"/>
</dbReference>
<evidence type="ECO:0008006" key="3">
    <source>
        <dbReference type="Google" id="ProtNLM"/>
    </source>
</evidence>
<accession>A0A0M4M9P5</accession>
<reference evidence="1 2" key="1">
    <citation type="submission" date="2015-09" db="EMBL/GenBank/DDBJ databases">
        <title>Complete genome sequence of a benzo[a]pyrene-degrading bacterium Altererythrobacter epoxidivorans CGMCC 1.7731T.</title>
        <authorList>
            <person name="Li Z."/>
            <person name="Cheng H."/>
            <person name="Huo Y."/>
            <person name="Xu X."/>
        </authorList>
    </citation>
    <scope>NUCLEOTIDE SEQUENCE [LARGE SCALE GENOMIC DNA]</scope>
    <source>
        <strain evidence="1 2">CGMCC 1.7731</strain>
    </source>
</reference>
<dbReference type="Proteomes" id="UP000057938">
    <property type="component" value="Chromosome"/>
</dbReference>
<evidence type="ECO:0000313" key="1">
    <source>
        <dbReference type="EMBL" id="ALE17577.1"/>
    </source>
</evidence>
<dbReference type="STRING" id="361183.AMC99_02302"/>
<dbReference type="AlphaFoldDB" id="A0A0M4M9P5"/>
<dbReference type="RefSeq" id="WP_061926594.1">
    <property type="nucleotide sequence ID" value="NZ_CP012669.1"/>
</dbReference>
<dbReference type="SUPFAM" id="SSF48371">
    <property type="entry name" value="ARM repeat"/>
    <property type="match status" value="1"/>
</dbReference>
<organism evidence="1 2">
    <name type="scientific">Altererythrobacter epoxidivorans</name>
    <dbReference type="NCBI Taxonomy" id="361183"/>
    <lineage>
        <taxon>Bacteria</taxon>
        <taxon>Pseudomonadati</taxon>
        <taxon>Pseudomonadota</taxon>
        <taxon>Alphaproteobacteria</taxon>
        <taxon>Sphingomonadales</taxon>
        <taxon>Erythrobacteraceae</taxon>
        <taxon>Altererythrobacter</taxon>
    </lineage>
</organism>
<evidence type="ECO:0000313" key="2">
    <source>
        <dbReference type="Proteomes" id="UP000057938"/>
    </source>
</evidence>
<dbReference type="PATRIC" id="fig|361183.4.peg.2261"/>
<proteinExistence type="predicted"/>
<name>A0A0M4M9P5_9SPHN</name>
<dbReference type="KEGG" id="aep:AMC99_02302"/>
<dbReference type="OrthoDB" id="7426375at2"/>
<dbReference type="EMBL" id="CP012669">
    <property type="protein sequence ID" value="ALE17577.1"/>
    <property type="molecule type" value="Genomic_DNA"/>
</dbReference>
<protein>
    <recommendedName>
        <fullName evidence="3">HEAT repeat domain-containing protein</fullName>
    </recommendedName>
</protein>
<dbReference type="Gene3D" id="1.25.10.10">
    <property type="entry name" value="Leucine-rich Repeat Variant"/>
    <property type="match status" value="1"/>
</dbReference>
<keyword evidence="2" id="KW-1185">Reference proteome</keyword>
<sequence length="177" mass="19392">MTRDEQIAKAVARLDVTGAEDQDAAWAQLRPLGFAIVPYLSAAYPEFRTWQGRAALVYYATRYARVSEPAVDLGLTALNDRSYMVRYRACGLLAYSLEKRALERLGKALEDDRELVAQSAQAAINAIRAGNHHLFADTGLSGRTSWSVNPGDIAVGGKPPPIPSRLKRIVLGIRPAR</sequence>
<gene>
    <name evidence="1" type="ORF">AMC99_02302</name>
</gene>